<keyword evidence="4" id="KW-1185">Reference proteome</keyword>
<dbReference type="Pfam" id="PF13975">
    <property type="entry name" value="gag-asp_proteas"/>
    <property type="match status" value="1"/>
</dbReference>
<gene>
    <name evidence="3" type="ORF">PHMEG_00011863</name>
</gene>
<dbReference type="GO" id="GO:0004190">
    <property type="term" value="F:aspartic-type endopeptidase activity"/>
    <property type="evidence" value="ECO:0007669"/>
    <property type="project" value="InterPro"/>
</dbReference>
<evidence type="ECO:0000256" key="1">
    <source>
        <dbReference type="ARBA" id="ARBA00022801"/>
    </source>
</evidence>
<feature type="domain" description="Peptidase A2" evidence="2">
    <location>
        <begin position="9"/>
        <end position="23"/>
    </location>
</feature>
<dbReference type="EMBL" id="NBNE01001294">
    <property type="protein sequence ID" value="OWZ14634.1"/>
    <property type="molecule type" value="Genomic_DNA"/>
</dbReference>
<dbReference type="PROSITE" id="PS50175">
    <property type="entry name" value="ASP_PROT_RETROV"/>
    <property type="match status" value="1"/>
</dbReference>
<dbReference type="Gene3D" id="2.40.70.10">
    <property type="entry name" value="Acid Proteases"/>
    <property type="match status" value="1"/>
</dbReference>
<protein>
    <recommendedName>
        <fullName evidence="2">Peptidase A2 domain-containing protein</fullName>
    </recommendedName>
</protein>
<proteinExistence type="predicted"/>
<dbReference type="InterPro" id="IPR021109">
    <property type="entry name" value="Peptidase_aspartic_dom_sf"/>
</dbReference>
<dbReference type="SUPFAM" id="SSF50630">
    <property type="entry name" value="Acid proteases"/>
    <property type="match status" value="1"/>
</dbReference>
<reference evidence="4" key="1">
    <citation type="submission" date="2017-03" db="EMBL/GenBank/DDBJ databases">
        <title>Phytopthora megakarya and P. palmivora, two closely related causual agents of cacao black pod achieved similar genome size and gene model numbers by different mechanisms.</title>
        <authorList>
            <person name="Ali S."/>
            <person name="Shao J."/>
            <person name="Larry D.J."/>
            <person name="Kronmiller B."/>
            <person name="Shen D."/>
            <person name="Strem M.D."/>
            <person name="Melnick R.L."/>
            <person name="Guiltinan M.J."/>
            <person name="Tyler B.M."/>
            <person name="Meinhardt L.W."/>
            <person name="Bailey B.A."/>
        </authorList>
    </citation>
    <scope>NUCLEOTIDE SEQUENCE [LARGE SCALE GENOMIC DNA]</scope>
    <source>
        <strain evidence="4">zdho120</strain>
    </source>
</reference>
<evidence type="ECO:0000313" key="4">
    <source>
        <dbReference type="Proteomes" id="UP000198211"/>
    </source>
</evidence>
<dbReference type="InterPro" id="IPR001995">
    <property type="entry name" value="Peptidase_A2_cat"/>
</dbReference>
<name>A0A225WB70_9STRA</name>
<dbReference type="CDD" id="cd00303">
    <property type="entry name" value="retropepsin_like"/>
    <property type="match status" value="1"/>
</dbReference>
<comment type="caution">
    <text evidence="3">The sequence shown here is derived from an EMBL/GenBank/DDBJ whole genome shotgun (WGS) entry which is preliminary data.</text>
</comment>
<evidence type="ECO:0000313" key="3">
    <source>
        <dbReference type="EMBL" id="OWZ14634.1"/>
    </source>
</evidence>
<dbReference type="OrthoDB" id="117285at2759"/>
<accession>A0A225WB70</accession>
<keyword evidence="1" id="KW-0378">Hydrolase</keyword>
<evidence type="ECO:0000259" key="2">
    <source>
        <dbReference type="PROSITE" id="PS50175"/>
    </source>
</evidence>
<dbReference type="GO" id="GO:0006508">
    <property type="term" value="P:proteolysis"/>
    <property type="evidence" value="ECO:0007669"/>
    <property type="project" value="InterPro"/>
</dbReference>
<dbReference type="AlphaFoldDB" id="A0A225WB70"/>
<organism evidence="3 4">
    <name type="scientific">Phytophthora megakarya</name>
    <dbReference type="NCBI Taxonomy" id="4795"/>
    <lineage>
        <taxon>Eukaryota</taxon>
        <taxon>Sar</taxon>
        <taxon>Stramenopiles</taxon>
        <taxon>Oomycota</taxon>
        <taxon>Peronosporomycetes</taxon>
        <taxon>Peronosporales</taxon>
        <taxon>Peronosporaceae</taxon>
        <taxon>Phytophthora</taxon>
    </lineage>
</organism>
<dbReference type="Proteomes" id="UP000198211">
    <property type="component" value="Unassembled WGS sequence"/>
</dbReference>
<sequence length="234" mass="26304">MDAIANTRTRILLDTGANVSVISAAYAKRLRLSEVPDHGQSLEVRGTNPGVLETRRRAPVKITLDWERVYEFEMLIMDHSAGVDVVLGTEFMITAGVRLDLFHGTARLPVEVVVPLVKSTGAIDDEPYGTQVAGGPTEDLDVPRGEWREFRLPLNRPSRGTHELWIRRTRGEPVWVCLTNVSDGAARCYKHSSVVLWIPRSEPPREVGYVRLDLSKYNKWEVLAYAEGRDETLL</sequence>